<dbReference type="InterPro" id="IPR037401">
    <property type="entry name" value="SnoaL-like"/>
</dbReference>
<dbReference type="InterPro" id="IPR032710">
    <property type="entry name" value="NTF2-like_dom_sf"/>
</dbReference>
<sequence>MDFDTVLAQYHEALDTFARGDARDIKRLYSHGRDIVLANPFGPAVRGWADVEERTDFAVAHFRDGECRSFDSLYRLVSADTAVIHEVEHWKAKVSGRAEASPFILRVTTVFRREDGTWHVALRHADPISSPDDNGPLRGGRA</sequence>
<dbReference type="Pfam" id="PF13474">
    <property type="entry name" value="SnoaL_3"/>
    <property type="match status" value="1"/>
</dbReference>
<gene>
    <name evidence="2" type="ORF">C8D78_0842</name>
</gene>
<dbReference type="RefSeq" id="WP_120950560.1">
    <property type="nucleotide sequence ID" value="NZ_RBIR01000001.1"/>
</dbReference>
<accession>A0A495FP35</accession>
<organism evidence="2 3">
    <name type="scientific">Arthrobacter oryzae</name>
    <dbReference type="NCBI Taxonomy" id="409290"/>
    <lineage>
        <taxon>Bacteria</taxon>
        <taxon>Bacillati</taxon>
        <taxon>Actinomycetota</taxon>
        <taxon>Actinomycetes</taxon>
        <taxon>Micrococcales</taxon>
        <taxon>Micrococcaceae</taxon>
        <taxon>Arthrobacter</taxon>
    </lineage>
</organism>
<dbReference type="EMBL" id="RBIR01000001">
    <property type="protein sequence ID" value="RKR30517.1"/>
    <property type="molecule type" value="Genomic_DNA"/>
</dbReference>
<evidence type="ECO:0000313" key="3">
    <source>
        <dbReference type="Proteomes" id="UP000276055"/>
    </source>
</evidence>
<evidence type="ECO:0000259" key="1">
    <source>
        <dbReference type="Pfam" id="PF13474"/>
    </source>
</evidence>
<dbReference type="SUPFAM" id="SSF54427">
    <property type="entry name" value="NTF2-like"/>
    <property type="match status" value="1"/>
</dbReference>
<dbReference type="AlphaFoldDB" id="A0A495FP35"/>
<dbReference type="OrthoDB" id="1551077at2"/>
<dbReference type="GO" id="GO:0016853">
    <property type="term" value="F:isomerase activity"/>
    <property type="evidence" value="ECO:0007669"/>
    <property type="project" value="UniProtKB-KW"/>
</dbReference>
<evidence type="ECO:0000313" key="2">
    <source>
        <dbReference type="EMBL" id="RKR30517.1"/>
    </source>
</evidence>
<feature type="domain" description="SnoaL-like" evidence="1">
    <location>
        <begin position="7"/>
        <end position="124"/>
    </location>
</feature>
<proteinExistence type="predicted"/>
<name>A0A495FP35_9MICC</name>
<dbReference type="Proteomes" id="UP000276055">
    <property type="component" value="Unassembled WGS sequence"/>
</dbReference>
<comment type="caution">
    <text evidence="2">The sequence shown here is derived from an EMBL/GenBank/DDBJ whole genome shotgun (WGS) entry which is preliminary data.</text>
</comment>
<keyword evidence="2" id="KW-0413">Isomerase</keyword>
<reference evidence="2 3" key="1">
    <citation type="submission" date="2018-10" db="EMBL/GenBank/DDBJ databases">
        <title>Genomic Encyclopedia of Type Strains, Phase IV (KMG-IV): sequencing the most valuable type-strain genomes for metagenomic binning, comparative biology and taxonomic classification.</title>
        <authorList>
            <person name="Goeker M."/>
        </authorList>
    </citation>
    <scope>NUCLEOTIDE SEQUENCE [LARGE SCALE GENOMIC DNA]</scope>
    <source>
        <strain evidence="2 3">DSM 25586</strain>
    </source>
</reference>
<dbReference type="Gene3D" id="3.10.450.50">
    <property type="match status" value="1"/>
</dbReference>
<protein>
    <submittedName>
        <fullName evidence="2">Ketosteroid isomerase-like protein</fullName>
    </submittedName>
</protein>